<organism evidence="1 2">
    <name type="scientific">Diacronema lutheri</name>
    <name type="common">Unicellular marine alga</name>
    <name type="synonym">Monochrysis lutheri</name>
    <dbReference type="NCBI Taxonomy" id="2081491"/>
    <lineage>
        <taxon>Eukaryota</taxon>
        <taxon>Haptista</taxon>
        <taxon>Haptophyta</taxon>
        <taxon>Pavlovophyceae</taxon>
        <taxon>Pavlovales</taxon>
        <taxon>Pavlovaceae</taxon>
        <taxon>Diacronema</taxon>
    </lineage>
</organism>
<dbReference type="Proteomes" id="UP000751190">
    <property type="component" value="Unassembled WGS sequence"/>
</dbReference>
<dbReference type="EMBL" id="JAGTXO010000015">
    <property type="protein sequence ID" value="KAG8463717.1"/>
    <property type="molecule type" value="Genomic_DNA"/>
</dbReference>
<name>A0A8J6C6N3_DIALT</name>
<sequence length="87" mass="9761">MSLARPDTDLLDILSATTGSFAVQEESARDDAIRLKTEALERWTTIAGRPQVANPALNDLASRIQELTREKHRLYQSIHTRQALLFG</sequence>
<proteinExistence type="predicted"/>
<comment type="caution">
    <text evidence="1">The sequence shown here is derived from an EMBL/GenBank/DDBJ whole genome shotgun (WGS) entry which is preliminary data.</text>
</comment>
<evidence type="ECO:0000313" key="2">
    <source>
        <dbReference type="Proteomes" id="UP000751190"/>
    </source>
</evidence>
<keyword evidence="2" id="KW-1185">Reference proteome</keyword>
<protein>
    <submittedName>
        <fullName evidence="1">Uncharacterized protein</fullName>
    </submittedName>
</protein>
<gene>
    <name evidence="1" type="ORF">KFE25_003990</name>
</gene>
<reference evidence="1" key="1">
    <citation type="submission" date="2021-05" db="EMBL/GenBank/DDBJ databases">
        <title>The genome of the haptophyte Pavlova lutheri (Diacronema luteri, Pavlovales) - a model for lipid biosynthesis in eukaryotic algae.</title>
        <authorList>
            <person name="Hulatt C.J."/>
            <person name="Posewitz M.C."/>
        </authorList>
    </citation>
    <scope>NUCLEOTIDE SEQUENCE</scope>
    <source>
        <strain evidence="1">NIVA-4/92</strain>
    </source>
</reference>
<evidence type="ECO:0000313" key="1">
    <source>
        <dbReference type="EMBL" id="KAG8463717.1"/>
    </source>
</evidence>
<dbReference type="AlphaFoldDB" id="A0A8J6C6N3"/>
<accession>A0A8J6C6N3</accession>